<evidence type="ECO:0000256" key="1">
    <source>
        <dbReference type="ARBA" id="ARBA00004651"/>
    </source>
</evidence>
<evidence type="ECO:0000313" key="11">
    <source>
        <dbReference type="EMBL" id="GIZ50433.1"/>
    </source>
</evidence>
<feature type="transmembrane region" description="Helical" evidence="8">
    <location>
        <begin position="118"/>
        <end position="139"/>
    </location>
</feature>
<evidence type="ECO:0000256" key="6">
    <source>
        <dbReference type="ARBA" id="ARBA00022989"/>
    </source>
</evidence>
<comment type="subcellular location">
    <subcellularLocation>
        <location evidence="8">Cell inner membrane</location>
        <topology evidence="8">Multi-pass membrane protein</topology>
    </subcellularLocation>
    <subcellularLocation>
        <location evidence="1">Cell membrane</location>
        <topology evidence="1">Multi-pass membrane protein</topology>
    </subcellularLocation>
</comment>
<dbReference type="NCBIfam" id="TIGR00710">
    <property type="entry name" value="efflux_Bcr_CflA"/>
    <property type="match status" value="1"/>
</dbReference>
<keyword evidence="5 8" id="KW-0812">Transmembrane</keyword>
<gene>
    <name evidence="11" type="primary">bcr</name>
    <name evidence="11" type="ORF">NCCP691_04470</name>
</gene>
<feature type="transmembrane region" description="Helical" evidence="8">
    <location>
        <begin position="330"/>
        <end position="352"/>
    </location>
</feature>
<dbReference type="InterPro" id="IPR020846">
    <property type="entry name" value="MFS_dom"/>
</dbReference>
<feature type="domain" description="Major facilitator superfamily (MFS) profile" evidence="10">
    <location>
        <begin position="27"/>
        <end position="410"/>
    </location>
</feature>
<feature type="transmembrane region" description="Helical" evidence="8">
    <location>
        <begin position="93"/>
        <end position="112"/>
    </location>
</feature>
<feature type="transmembrane region" description="Helical" evidence="8">
    <location>
        <begin position="267"/>
        <end position="286"/>
    </location>
</feature>
<keyword evidence="6 8" id="KW-1133">Transmembrane helix</keyword>
<dbReference type="Gene3D" id="1.20.1720.10">
    <property type="entry name" value="Multidrug resistance protein D"/>
    <property type="match status" value="1"/>
</dbReference>
<comment type="similarity">
    <text evidence="2 8">Belongs to the major facilitator superfamily. Bcr/CmlA family.</text>
</comment>
<dbReference type="Proteomes" id="UP000887222">
    <property type="component" value="Unassembled WGS sequence"/>
</dbReference>
<evidence type="ECO:0000256" key="8">
    <source>
        <dbReference type="RuleBase" id="RU365088"/>
    </source>
</evidence>
<dbReference type="PROSITE" id="PS50850">
    <property type="entry name" value="MFS"/>
    <property type="match status" value="1"/>
</dbReference>
<feature type="transmembrane region" description="Helical" evidence="8">
    <location>
        <begin position="67"/>
        <end position="84"/>
    </location>
</feature>
<feature type="transmembrane region" description="Helical" evidence="8">
    <location>
        <begin position="179"/>
        <end position="198"/>
    </location>
</feature>
<keyword evidence="8" id="KW-0997">Cell inner membrane</keyword>
<evidence type="ECO:0000313" key="12">
    <source>
        <dbReference type="Proteomes" id="UP000887222"/>
    </source>
</evidence>
<organism evidence="11 12">
    <name type="scientific">Noviherbaspirillum aridicola</name>
    <dbReference type="NCBI Taxonomy" id="2849687"/>
    <lineage>
        <taxon>Bacteria</taxon>
        <taxon>Pseudomonadati</taxon>
        <taxon>Pseudomonadota</taxon>
        <taxon>Betaproteobacteria</taxon>
        <taxon>Burkholderiales</taxon>
        <taxon>Oxalobacteraceae</taxon>
        <taxon>Noviherbaspirillum</taxon>
    </lineage>
</organism>
<dbReference type="InterPro" id="IPR036259">
    <property type="entry name" value="MFS_trans_sf"/>
</dbReference>
<keyword evidence="7 8" id="KW-0472">Membrane</keyword>
<reference evidence="11 12" key="1">
    <citation type="journal article" date="2022" name="Int. J. Syst. Evol. Microbiol.">
        <title>Noviherbaspirillum aridicola sp. nov., isolated from an arid soil in Pakistan.</title>
        <authorList>
            <person name="Khan I.U."/>
            <person name="Saqib M."/>
            <person name="Amin A."/>
            <person name="Hussain F."/>
            <person name="Li L."/>
            <person name="Liu Y.H."/>
            <person name="Fang B.Z."/>
            <person name="Ahmed I."/>
            <person name="Li W.J."/>
        </authorList>
    </citation>
    <scope>NUCLEOTIDE SEQUENCE [LARGE SCALE GENOMIC DNA]</scope>
    <source>
        <strain evidence="11 12">NCCP-691</strain>
    </source>
</reference>
<protein>
    <recommendedName>
        <fullName evidence="8">Bcr/CflA family efflux transporter</fullName>
    </recommendedName>
</protein>
<dbReference type="PANTHER" id="PTHR42718">
    <property type="entry name" value="MAJOR FACILITATOR SUPERFAMILY MULTIDRUG TRANSPORTER MFSC"/>
    <property type="match status" value="1"/>
</dbReference>
<evidence type="ECO:0000256" key="4">
    <source>
        <dbReference type="ARBA" id="ARBA00022475"/>
    </source>
</evidence>
<name>A0ABQ4PZV3_9BURK</name>
<dbReference type="InterPro" id="IPR011701">
    <property type="entry name" value="MFS"/>
</dbReference>
<proteinExistence type="inferred from homology"/>
<sequence>MNNNKNDAPVPVPVPDSRTDSATPRGLALLLAALAMLGPFSVDTYLPAFPAIERTLHAAPIQVQQTLTAYMLSFALMILWHGALSDAFGRRNVIIGALAVFAVASLGCAASHSIEYLWAFRILQGVSAGAGIVIGRAIIRDLYAGAPAARLLSLVTMIFSVAPAIAPILGGWIVTLANWRAIFLFLFLYTALLLAWCWRKLPESLPPEQRQPFNARALGRSYLRIFRSPLFHLKAGTVAFNFAGLFLYVSAAPVFVTQHLGLGADEFGWQFVPTVAGIFLGAFTVNRLAGSMSIPRQVSLGFCFLLGAGAVNVLYHAFLPPALPWSVLPLFFYTIGMSIVAPGVTLLVLDLFPEIRGIAASCQSFTQTMLAAVVSGVIAPLLDGSVLLLAIGQFAAAAIALALWLAGRSYHNAQRRKEQLNAWETVPVE</sequence>
<feature type="transmembrane region" description="Helical" evidence="8">
    <location>
        <begin position="230"/>
        <end position="255"/>
    </location>
</feature>
<dbReference type="PANTHER" id="PTHR42718:SF9">
    <property type="entry name" value="MAJOR FACILITATOR SUPERFAMILY MULTIDRUG TRANSPORTER MFSC"/>
    <property type="match status" value="1"/>
</dbReference>
<dbReference type="Pfam" id="PF07690">
    <property type="entry name" value="MFS_1"/>
    <property type="match status" value="1"/>
</dbReference>
<dbReference type="SUPFAM" id="SSF103473">
    <property type="entry name" value="MFS general substrate transporter"/>
    <property type="match status" value="1"/>
</dbReference>
<feature type="transmembrane region" description="Helical" evidence="8">
    <location>
        <begin position="364"/>
        <end position="382"/>
    </location>
</feature>
<evidence type="ECO:0000256" key="9">
    <source>
        <dbReference type="SAM" id="MobiDB-lite"/>
    </source>
</evidence>
<dbReference type="CDD" id="cd17320">
    <property type="entry name" value="MFS_MdfA_MDR_like"/>
    <property type="match status" value="1"/>
</dbReference>
<evidence type="ECO:0000256" key="7">
    <source>
        <dbReference type="ARBA" id="ARBA00023136"/>
    </source>
</evidence>
<keyword evidence="4" id="KW-1003">Cell membrane</keyword>
<feature type="transmembrane region" description="Helical" evidence="8">
    <location>
        <begin position="298"/>
        <end position="318"/>
    </location>
</feature>
<comment type="caution">
    <text evidence="11">The sequence shown here is derived from an EMBL/GenBank/DDBJ whole genome shotgun (WGS) entry which is preliminary data.</text>
</comment>
<feature type="transmembrane region" description="Helical" evidence="8">
    <location>
        <begin position="388"/>
        <end position="407"/>
    </location>
</feature>
<accession>A0ABQ4PZV3</accession>
<feature type="transmembrane region" description="Helical" evidence="8">
    <location>
        <begin position="151"/>
        <end position="173"/>
    </location>
</feature>
<feature type="transmembrane region" description="Helical" evidence="8">
    <location>
        <begin position="27"/>
        <end position="47"/>
    </location>
</feature>
<feature type="region of interest" description="Disordered" evidence="9">
    <location>
        <begin position="1"/>
        <end position="21"/>
    </location>
</feature>
<dbReference type="EMBL" id="BPMK01000002">
    <property type="protein sequence ID" value="GIZ50433.1"/>
    <property type="molecule type" value="Genomic_DNA"/>
</dbReference>
<evidence type="ECO:0000256" key="2">
    <source>
        <dbReference type="ARBA" id="ARBA00006236"/>
    </source>
</evidence>
<dbReference type="InterPro" id="IPR004812">
    <property type="entry name" value="Efflux_drug-R_Bcr/CmlA"/>
</dbReference>
<keyword evidence="12" id="KW-1185">Reference proteome</keyword>
<evidence type="ECO:0000259" key="10">
    <source>
        <dbReference type="PROSITE" id="PS50850"/>
    </source>
</evidence>
<evidence type="ECO:0000256" key="3">
    <source>
        <dbReference type="ARBA" id="ARBA00022448"/>
    </source>
</evidence>
<keyword evidence="3 8" id="KW-0813">Transport</keyword>
<dbReference type="RefSeq" id="WP_220806615.1">
    <property type="nucleotide sequence ID" value="NZ_BPMK01000002.1"/>
</dbReference>
<evidence type="ECO:0000256" key="5">
    <source>
        <dbReference type="ARBA" id="ARBA00022692"/>
    </source>
</evidence>